<keyword evidence="3" id="KW-1185">Reference proteome</keyword>
<feature type="compositionally biased region" description="Polar residues" evidence="1">
    <location>
        <begin position="136"/>
        <end position="171"/>
    </location>
</feature>
<comment type="caution">
    <text evidence="2">The sequence shown here is derived from an EMBL/GenBank/DDBJ whole genome shotgun (WGS) entry which is preliminary data.</text>
</comment>
<sequence>MYNGNEETSATGEMHVLSDTQQMVSTHGLLPDPQSPLQKGTTDLVSGQDQDQFDQYSSDSSSMLLPPIHSGPFLPNCNSDSSPTTRISSIASDNQHSTGHVQLIDAVSSPFTPSSRPHSTPSLERQTGVDPLLVNSDKTQNTMNSPNSCPSKCLQSGSNKCTQKVATSSITPDEKVGETEVSDLAERPVVKKGRFSLPIPTHPHNQL</sequence>
<dbReference type="AlphaFoldDB" id="A0A2A2K7L2"/>
<feature type="region of interest" description="Disordered" evidence="1">
    <location>
        <begin position="108"/>
        <end position="182"/>
    </location>
</feature>
<name>A0A2A2K7L2_9BILA</name>
<dbReference type="EMBL" id="LIAE01009422">
    <property type="protein sequence ID" value="PAV69863.1"/>
    <property type="molecule type" value="Genomic_DNA"/>
</dbReference>
<reference evidence="2 3" key="1">
    <citation type="journal article" date="2017" name="Curr. Biol.">
        <title>Genome architecture and evolution of a unichromosomal asexual nematode.</title>
        <authorList>
            <person name="Fradin H."/>
            <person name="Zegar C."/>
            <person name="Gutwein M."/>
            <person name="Lucas J."/>
            <person name="Kovtun M."/>
            <person name="Corcoran D."/>
            <person name="Baugh L.R."/>
            <person name="Kiontke K."/>
            <person name="Gunsalus K."/>
            <person name="Fitch D.H."/>
            <person name="Piano F."/>
        </authorList>
    </citation>
    <scope>NUCLEOTIDE SEQUENCE [LARGE SCALE GENOMIC DNA]</scope>
    <source>
        <strain evidence="2">PF1309</strain>
    </source>
</reference>
<accession>A0A2A2K7L2</accession>
<organism evidence="2 3">
    <name type="scientific">Diploscapter pachys</name>
    <dbReference type="NCBI Taxonomy" id="2018661"/>
    <lineage>
        <taxon>Eukaryota</taxon>
        <taxon>Metazoa</taxon>
        <taxon>Ecdysozoa</taxon>
        <taxon>Nematoda</taxon>
        <taxon>Chromadorea</taxon>
        <taxon>Rhabditida</taxon>
        <taxon>Rhabditina</taxon>
        <taxon>Rhabditomorpha</taxon>
        <taxon>Rhabditoidea</taxon>
        <taxon>Rhabditidae</taxon>
        <taxon>Diploscapter</taxon>
    </lineage>
</organism>
<evidence type="ECO:0000313" key="2">
    <source>
        <dbReference type="EMBL" id="PAV69863.1"/>
    </source>
</evidence>
<feature type="compositionally biased region" description="Basic and acidic residues" evidence="1">
    <location>
        <begin position="172"/>
        <end position="182"/>
    </location>
</feature>
<protein>
    <submittedName>
        <fullName evidence="2">Uncharacterized protein</fullName>
    </submittedName>
</protein>
<feature type="compositionally biased region" description="Polar residues" evidence="1">
    <location>
        <begin position="1"/>
        <end position="11"/>
    </location>
</feature>
<dbReference type="Proteomes" id="UP000218231">
    <property type="component" value="Unassembled WGS sequence"/>
</dbReference>
<gene>
    <name evidence="2" type="ORF">WR25_26083</name>
</gene>
<proteinExistence type="predicted"/>
<feature type="compositionally biased region" description="Polar residues" evidence="1">
    <location>
        <begin position="35"/>
        <end position="45"/>
    </location>
</feature>
<feature type="compositionally biased region" description="Polar residues" evidence="1">
    <location>
        <begin position="109"/>
        <end position="125"/>
    </location>
</feature>
<feature type="compositionally biased region" description="Polar residues" evidence="1">
    <location>
        <begin position="76"/>
        <end position="96"/>
    </location>
</feature>
<evidence type="ECO:0000313" key="3">
    <source>
        <dbReference type="Proteomes" id="UP000218231"/>
    </source>
</evidence>
<feature type="compositionally biased region" description="Low complexity" evidence="1">
    <location>
        <begin position="46"/>
        <end position="62"/>
    </location>
</feature>
<feature type="region of interest" description="Disordered" evidence="1">
    <location>
        <begin position="1"/>
        <end position="96"/>
    </location>
</feature>
<evidence type="ECO:0000256" key="1">
    <source>
        <dbReference type="SAM" id="MobiDB-lite"/>
    </source>
</evidence>